<dbReference type="Proteomes" id="UP000030747">
    <property type="component" value="Unassembled WGS sequence"/>
</dbReference>
<feature type="non-terminal residue" evidence="2">
    <location>
        <position position="1"/>
    </location>
</feature>
<accession>U6LAG1</accession>
<keyword evidence="3" id="KW-1185">Reference proteome</keyword>
<reference evidence="2" key="2">
    <citation type="submission" date="2013-10" db="EMBL/GenBank/DDBJ databases">
        <authorList>
            <person name="Aslett M."/>
        </authorList>
    </citation>
    <scope>NUCLEOTIDE SEQUENCE [LARGE SCALE GENOMIC DNA]</scope>
    <source>
        <strain evidence="2">Houghton</strain>
    </source>
</reference>
<evidence type="ECO:0000313" key="3">
    <source>
        <dbReference type="Proteomes" id="UP000030747"/>
    </source>
</evidence>
<name>U6LAG1_EIMTE</name>
<gene>
    <name evidence="2" type="ORF">ETH_00023150</name>
</gene>
<dbReference type="GeneID" id="25253742"/>
<protein>
    <submittedName>
        <fullName evidence="2">Uncharacterized protein</fullName>
    </submittedName>
</protein>
<dbReference type="VEuPathDB" id="ToxoDB:ETH_00023150"/>
<dbReference type="VEuPathDB" id="ToxoDB:ETH2_1012100"/>
<dbReference type="OrthoDB" id="10668538at2759"/>
<organism evidence="2 3">
    <name type="scientific">Eimeria tenella</name>
    <name type="common">Coccidian parasite</name>
    <dbReference type="NCBI Taxonomy" id="5802"/>
    <lineage>
        <taxon>Eukaryota</taxon>
        <taxon>Sar</taxon>
        <taxon>Alveolata</taxon>
        <taxon>Apicomplexa</taxon>
        <taxon>Conoidasida</taxon>
        <taxon>Coccidia</taxon>
        <taxon>Eucoccidiorida</taxon>
        <taxon>Eimeriorina</taxon>
        <taxon>Eimeriidae</taxon>
        <taxon>Eimeria</taxon>
    </lineage>
</organism>
<feature type="region of interest" description="Disordered" evidence="1">
    <location>
        <begin position="77"/>
        <end position="111"/>
    </location>
</feature>
<proteinExistence type="predicted"/>
<feature type="compositionally biased region" description="Low complexity" evidence="1">
    <location>
        <begin position="100"/>
        <end position="109"/>
    </location>
</feature>
<dbReference type="EMBL" id="HG678338">
    <property type="protein sequence ID" value="CDJ45529.1"/>
    <property type="molecule type" value="Genomic_DNA"/>
</dbReference>
<dbReference type="AlphaFoldDB" id="U6LAG1"/>
<evidence type="ECO:0000313" key="2">
    <source>
        <dbReference type="EMBL" id="CDJ45529.1"/>
    </source>
</evidence>
<evidence type="ECO:0000256" key="1">
    <source>
        <dbReference type="SAM" id="MobiDB-lite"/>
    </source>
</evidence>
<sequence length="256" mass="26975">AAAAAADAQGDSSKQPAAKPHALHLVAAEATQTVAAATRNPDDLSPAGFLDSLEFVQVEAARHYAREGTQLLPFAAAAPGEEEEDPQRLQQEATGKPPEQQQQQQQQKQTDWRELLTQPESIRYAGIQETTQPPEASAAPTGAPLQQLQQQQQQQQFACMRLHGRVRLRLVKHAMLSRDGVGGSSLLGDLVASGSTSLERGIEILVGLLLQSAALSSSSSAALSCSSSSSAALPCLRMHTLLPVLQAAAVAPPEKA</sequence>
<dbReference type="RefSeq" id="XP_013236275.1">
    <property type="nucleotide sequence ID" value="XM_013380821.1"/>
</dbReference>
<reference evidence="2" key="1">
    <citation type="submission" date="2013-10" db="EMBL/GenBank/DDBJ databases">
        <title>Genomic analysis of the causative agents of coccidiosis in chickens.</title>
        <authorList>
            <person name="Reid A.J."/>
            <person name="Blake D."/>
            <person name="Billington K."/>
            <person name="Browne H."/>
            <person name="Dunn M."/>
            <person name="Hung S."/>
            <person name="Kawahara F."/>
            <person name="Miranda-Saavedra D."/>
            <person name="Mourier T."/>
            <person name="Nagra H."/>
            <person name="Otto T.D."/>
            <person name="Rawlings N."/>
            <person name="Sanchez A."/>
            <person name="Sanders M."/>
            <person name="Subramaniam C."/>
            <person name="Tay Y."/>
            <person name="Dear P."/>
            <person name="Doerig C."/>
            <person name="Gruber A."/>
            <person name="Parkinson J."/>
            <person name="Shirley M."/>
            <person name="Wan K.L."/>
            <person name="Berriman M."/>
            <person name="Tomley F."/>
            <person name="Pain A."/>
        </authorList>
    </citation>
    <scope>NUCLEOTIDE SEQUENCE [LARGE SCALE GENOMIC DNA]</scope>
    <source>
        <strain evidence="2">Houghton</strain>
    </source>
</reference>
<feature type="region of interest" description="Disordered" evidence="1">
    <location>
        <begin position="1"/>
        <end position="23"/>
    </location>
</feature>